<protein>
    <recommendedName>
        <fullName evidence="3">TauD/TfdA-like domain-containing protein</fullName>
    </recommendedName>
</protein>
<sequence>MHAEPVIDDPQLYLHEQFRYRVDYVGDEHQPVLIVENFLANAEQLIDYCAHHCAFNTADLAYPGVRMAAPKSYLRAMLRDLGEIIYSTFGITSTMIHGLRSDYSMVVTPPTQLRPQQRMPHVDSTGLHNLACVHYLCNETMGGTSLYRHRQTGYQTISDARKAQYLAQLSEQLQQYELPMAYINGSTELFEQLTSYEACFNRVVMYRSNHLHSGNIASTFNFDPNPRTGRLTLNTFVHCQE</sequence>
<dbReference type="RefSeq" id="WP_078042122.1">
    <property type="nucleotide sequence ID" value="NZ_NHNI01000002.1"/>
</dbReference>
<proteinExistence type="predicted"/>
<gene>
    <name evidence="1" type="ORF">CBP51_13735</name>
</gene>
<dbReference type="Proteomes" id="UP000216101">
    <property type="component" value="Unassembled WGS sequence"/>
</dbReference>
<dbReference type="AlphaFoldDB" id="A0A266Q334"/>
<keyword evidence="2" id="KW-1185">Reference proteome</keyword>
<reference evidence="2" key="1">
    <citation type="submission" date="2017-05" db="EMBL/GenBank/DDBJ databases">
        <authorList>
            <person name="Barney B.M."/>
        </authorList>
    </citation>
    <scope>NUCLEOTIDE SEQUENCE [LARGE SCALE GENOMIC DNA]</scope>
    <source>
        <strain evidence="2">PSBB022</strain>
    </source>
</reference>
<dbReference type="Pfam" id="PF20043">
    <property type="entry name" value="DUF6445"/>
    <property type="match status" value="1"/>
</dbReference>
<evidence type="ECO:0000313" key="1">
    <source>
        <dbReference type="EMBL" id="OZY84278.1"/>
    </source>
</evidence>
<organism evidence="1 2">
    <name type="scientific">Cellvibrio mixtus</name>
    <dbReference type="NCBI Taxonomy" id="39650"/>
    <lineage>
        <taxon>Bacteria</taxon>
        <taxon>Pseudomonadati</taxon>
        <taxon>Pseudomonadota</taxon>
        <taxon>Gammaproteobacteria</taxon>
        <taxon>Cellvibrionales</taxon>
        <taxon>Cellvibrionaceae</taxon>
        <taxon>Cellvibrio</taxon>
    </lineage>
</organism>
<dbReference type="InterPro" id="IPR045617">
    <property type="entry name" value="DUF6445"/>
</dbReference>
<name>A0A266Q334_9GAMM</name>
<evidence type="ECO:0008006" key="3">
    <source>
        <dbReference type="Google" id="ProtNLM"/>
    </source>
</evidence>
<evidence type="ECO:0000313" key="2">
    <source>
        <dbReference type="Proteomes" id="UP000216101"/>
    </source>
</evidence>
<comment type="caution">
    <text evidence="1">The sequence shown here is derived from an EMBL/GenBank/DDBJ whole genome shotgun (WGS) entry which is preliminary data.</text>
</comment>
<dbReference type="EMBL" id="NHNI01000002">
    <property type="protein sequence ID" value="OZY84278.1"/>
    <property type="molecule type" value="Genomic_DNA"/>
</dbReference>
<accession>A0A266Q334</accession>